<dbReference type="EC" id="6.3.3.2" evidence="5"/>
<organism evidence="6 7">
    <name type="scientific">Tenacibaculum maritimum NCIMB 2154</name>
    <dbReference type="NCBI Taxonomy" id="1349785"/>
    <lineage>
        <taxon>Bacteria</taxon>
        <taxon>Pseudomonadati</taxon>
        <taxon>Bacteroidota</taxon>
        <taxon>Flavobacteriia</taxon>
        <taxon>Flavobacteriales</taxon>
        <taxon>Flavobacteriaceae</taxon>
        <taxon>Tenacibaculum</taxon>
    </lineage>
</organism>
<dbReference type="RefSeq" id="WP_024741971.1">
    <property type="nucleotide sequence ID" value="NZ_BAUG01000041.1"/>
</dbReference>
<dbReference type="EMBL" id="LT634361">
    <property type="protein sequence ID" value="SFZ80554.1"/>
    <property type="molecule type" value="Genomic_DNA"/>
</dbReference>
<sequence length="182" mass="21202">MEKRELRKIYKEKRRALTDSAIAAFEKNIYTQIQQMDWSSVSVIHIFLPIKQQKEINTYPIIDFLRSLKKSIVISKSDFKTNKLSHFLFDEDTSLVLNSYGIPEPVNAKEIAVSNIDLIFVPLLISDARKYRVGYGKGFYDRFIADCKREVITVGINFFQPIQKITDIHKYDMALSQVIYPI</sequence>
<evidence type="ECO:0000256" key="3">
    <source>
        <dbReference type="ARBA" id="ARBA00022840"/>
    </source>
</evidence>
<keyword evidence="5" id="KW-0479">Metal-binding</keyword>
<dbReference type="GO" id="GO:0005524">
    <property type="term" value="F:ATP binding"/>
    <property type="evidence" value="ECO:0007669"/>
    <property type="project" value="UniProtKB-KW"/>
</dbReference>
<gene>
    <name evidence="6" type="ORF">MARIT_0676</name>
</gene>
<feature type="binding site" evidence="4">
    <location>
        <position position="55"/>
    </location>
    <ligand>
        <name>substrate</name>
    </ligand>
</feature>
<dbReference type="SUPFAM" id="SSF100950">
    <property type="entry name" value="NagB/RpiA/CoA transferase-like"/>
    <property type="match status" value="1"/>
</dbReference>
<feature type="binding site" evidence="4">
    <location>
        <position position="48"/>
    </location>
    <ligand>
        <name>substrate</name>
    </ligand>
</feature>
<dbReference type="InterPro" id="IPR024185">
    <property type="entry name" value="FTHF_cligase-like_sf"/>
</dbReference>
<evidence type="ECO:0000256" key="5">
    <source>
        <dbReference type="RuleBase" id="RU361279"/>
    </source>
</evidence>
<evidence type="ECO:0000256" key="4">
    <source>
        <dbReference type="PIRSR" id="PIRSR006806-1"/>
    </source>
</evidence>
<comment type="catalytic activity">
    <reaction evidence="5">
        <text>(6S)-5-formyl-5,6,7,8-tetrahydrofolate + ATP = (6R)-5,10-methenyltetrahydrofolate + ADP + phosphate</text>
        <dbReference type="Rhea" id="RHEA:10488"/>
        <dbReference type="ChEBI" id="CHEBI:30616"/>
        <dbReference type="ChEBI" id="CHEBI:43474"/>
        <dbReference type="ChEBI" id="CHEBI:57455"/>
        <dbReference type="ChEBI" id="CHEBI:57457"/>
        <dbReference type="ChEBI" id="CHEBI:456216"/>
        <dbReference type="EC" id="6.3.3.2"/>
    </reaction>
</comment>
<protein>
    <recommendedName>
        <fullName evidence="5">5-formyltetrahydrofolate cyclo-ligase</fullName>
        <ecNumber evidence="5">6.3.3.2</ecNumber>
    </recommendedName>
</protein>
<dbReference type="NCBIfam" id="TIGR02727">
    <property type="entry name" value="MTHFS_bact"/>
    <property type="match status" value="1"/>
</dbReference>
<keyword evidence="5" id="KW-0460">Magnesium</keyword>
<reference evidence="6 7" key="1">
    <citation type="submission" date="2016-11" db="EMBL/GenBank/DDBJ databases">
        <authorList>
            <person name="Jaros S."/>
            <person name="Januszkiewicz K."/>
            <person name="Wedrychowicz H."/>
        </authorList>
    </citation>
    <scope>NUCLEOTIDE SEQUENCE [LARGE SCALE GENOMIC DNA]</scope>
    <source>
        <strain evidence="6">NCIMB 2154T</strain>
    </source>
</reference>
<dbReference type="STRING" id="1349785.GCA_000509405_00709"/>
<name>A0A2H1E841_9FLAO</name>
<keyword evidence="3 4" id="KW-0067">ATP-binding</keyword>
<keyword evidence="7" id="KW-1185">Reference proteome</keyword>
<dbReference type="Gene3D" id="3.40.50.10420">
    <property type="entry name" value="NagB/RpiA/CoA transferase-like"/>
    <property type="match status" value="1"/>
</dbReference>
<dbReference type="GO" id="GO:0009396">
    <property type="term" value="P:folic acid-containing compound biosynthetic process"/>
    <property type="evidence" value="ECO:0007669"/>
    <property type="project" value="TreeGrafter"/>
</dbReference>
<dbReference type="KEGG" id="tmar:MARIT_0676"/>
<dbReference type="InterPro" id="IPR037171">
    <property type="entry name" value="NagB/RpiA_transferase-like"/>
</dbReference>
<dbReference type="AlphaFoldDB" id="A0A2H1E841"/>
<proteinExistence type="inferred from homology"/>
<dbReference type="OrthoDB" id="9801938at2"/>
<dbReference type="PANTHER" id="PTHR23407:SF1">
    <property type="entry name" value="5-FORMYLTETRAHYDROFOLATE CYCLO-LIGASE"/>
    <property type="match status" value="1"/>
</dbReference>
<dbReference type="Pfam" id="PF01812">
    <property type="entry name" value="5-FTHF_cyc-lig"/>
    <property type="match status" value="1"/>
</dbReference>
<evidence type="ECO:0000256" key="2">
    <source>
        <dbReference type="ARBA" id="ARBA00022741"/>
    </source>
</evidence>
<feature type="binding site" evidence="4">
    <location>
        <begin position="132"/>
        <end position="140"/>
    </location>
    <ligand>
        <name>ATP</name>
        <dbReference type="ChEBI" id="CHEBI:30616"/>
    </ligand>
</feature>
<dbReference type="GO" id="GO:0030272">
    <property type="term" value="F:5-formyltetrahydrofolate cyclo-ligase activity"/>
    <property type="evidence" value="ECO:0007669"/>
    <property type="project" value="UniProtKB-EC"/>
</dbReference>
<comment type="cofactor">
    <cofactor evidence="5">
        <name>Mg(2+)</name>
        <dbReference type="ChEBI" id="CHEBI:18420"/>
    </cofactor>
</comment>
<comment type="similarity">
    <text evidence="1 5">Belongs to the 5-formyltetrahydrofolate cyclo-ligase family.</text>
</comment>
<dbReference type="InterPro" id="IPR002698">
    <property type="entry name" value="FTHF_cligase"/>
</dbReference>
<accession>A0A2H1E841</accession>
<dbReference type="GeneID" id="47722260"/>
<evidence type="ECO:0000313" key="6">
    <source>
        <dbReference type="EMBL" id="SFZ80554.1"/>
    </source>
</evidence>
<dbReference type="Proteomes" id="UP000231564">
    <property type="component" value="Chromosome MARIT"/>
</dbReference>
<keyword evidence="6" id="KW-0436">Ligase</keyword>
<dbReference type="GO" id="GO:0035999">
    <property type="term" value="P:tetrahydrofolate interconversion"/>
    <property type="evidence" value="ECO:0007669"/>
    <property type="project" value="TreeGrafter"/>
</dbReference>
<dbReference type="PIRSF" id="PIRSF006806">
    <property type="entry name" value="FTHF_cligase"/>
    <property type="match status" value="1"/>
</dbReference>
<keyword evidence="2 4" id="KW-0547">Nucleotide-binding</keyword>
<dbReference type="PANTHER" id="PTHR23407">
    <property type="entry name" value="ATPASE INHIBITOR/5-FORMYLTETRAHYDROFOLATE CYCLO-LIGASE"/>
    <property type="match status" value="1"/>
</dbReference>
<dbReference type="GO" id="GO:0046872">
    <property type="term" value="F:metal ion binding"/>
    <property type="evidence" value="ECO:0007669"/>
    <property type="project" value="UniProtKB-KW"/>
</dbReference>
<evidence type="ECO:0000313" key="7">
    <source>
        <dbReference type="Proteomes" id="UP000231564"/>
    </source>
</evidence>
<feature type="binding site" evidence="4">
    <location>
        <begin position="3"/>
        <end position="7"/>
    </location>
    <ligand>
        <name>ATP</name>
        <dbReference type="ChEBI" id="CHEBI:30616"/>
    </ligand>
</feature>
<evidence type="ECO:0000256" key="1">
    <source>
        <dbReference type="ARBA" id="ARBA00010638"/>
    </source>
</evidence>